<organism evidence="2 3">
    <name type="scientific">Spartinivicinus poritis</name>
    <dbReference type="NCBI Taxonomy" id="2994640"/>
    <lineage>
        <taxon>Bacteria</taxon>
        <taxon>Pseudomonadati</taxon>
        <taxon>Pseudomonadota</taxon>
        <taxon>Gammaproteobacteria</taxon>
        <taxon>Oceanospirillales</taxon>
        <taxon>Zooshikellaceae</taxon>
        <taxon>Spartinivicinus</taxon>
    </lineage>
</organism>
<proteinExistence type="predicted"/>
<feature type="compositionally biased region" description="Polar residues" evidence="1">
    <location>
        <begin position="19"/>
        <end position="39"/>
    </location>
</feature>
<accession>A0ABT5U5W7</accession>
<dbReference type="EMBL" id="JAPMOU010000006">
    <property type="protein sequence ID" value="MDE1461750.1"/>
    <property type="molecule type" value="Genomic_DNA"/>
</dbReference>
<dbReference type="Proteomes" id="UP001528823">
    <property type="component" value="Unassembled WGS sequence"/>
</dbReference>
<gene>
    <name evidence="2" type="ORF">ORQ98_07195</name>
</gene>
<feature type="region of interest" description="Disordered" evidence="1">
    <location>
        <begin position="1"/>
        <end position="52"/>
    </location>
</feature>
<dbReference type="RefSeq" id="WP_274688109.1">
    <property type="nucleotide sequence ID" value="NZ_JAPMOU010000006.1"/>
</dbReference>
<comment type="caution">
    <text evidence="2">The sequence shown here is derived from an EMBL/GenBank/DDBJ whole genome shotgun (WGS) entry which is preliminary data.</text>
</comment>
<evidence type="ECO:0000313" key="3">
    <source>
        <dbReference type="Proteomes" id="UP001528823"/>
    </source>
</evidence>
<sequence>MNVTTNTHPIIDHARHEGSQQAKVNSQTGHQQGESNNKAASPESIHLSGQINSPSLKLHRDFKLASYQTELRQTIDSLKAQLQHTLKDMGLLESTYLKVSLNDANEVKVDSYLTPDMANAIASKLNSDELFTQRFKQLAQNQPTVSYLQNITQINKAYNSPNNVFQQLMQRFQPGMSLGEVSRHLQSIVPASKTAATSFSFEFNGY</sequence>
<keyword evidence="3" id="KW-1185">Reference proteome</keyword>
<evidence type="ECO:0000313" key="2">
    <source>
        <dbReference type="EMBL" id="MDE1461750.1"/>
    </source>
</evidence>
<name>A0ABT5U5W7_9GAMM</name>
<protein>
    <submittedName>
        <fullName evidence="2">Uncharacterized protein</fullName>
    </submittedName>
</protein>
<evidence type="ECO:0000256" key="1">
    <source>
        <dbReference type="SAM" id="MobiDB-lite"/>
    </source>
</evidence>
<reference evidence="2 3" key="1">
    <citation type="submission" date="2022-11" db="EMBL/GenBank/DDBJ databases">
        <title>Spartinivicinus poritis sp. nov., isolated from scleractinian coral Porites lutea.</title>
        <authorList>
            <person name="Zhang G."/>
            <person name="Cai L."/>
            <person name="Wei Q."/>
        </authorList>
    </citation>
    <scope>NUCLEOTIDE SEQUENCE [LARGE SCALE GENOMIC DNA]</scope>
    <source>
        <strain evidence="2 3">A2-2</strain>
    </source>
</reference>